<dbReference type="EMBL" id="JACGWJ010000020">
    <property type="protein sequence ID" value="KAL0340531.1"/>
    <property type="molecule type" value="Genomic_DNA"/>
</dbReference>
<reference evidence="2" key="2">
    <citation type="journal article" date="2024" name="Plant">
        <title>Genomic evolution and insights into agronomic trait innovations of Sesamum species.</title>
        <authorList>
            <person name="Miao H."/>
            <person name="Wang L."/>
            <person name="Qu L."/>
            <person name="Liu H."/>
            <person name="Sun Y."/>
            <person name="Le M."/>
            <person name="Wang Q."/>
            <person name="Wei S."/>
            <person name="Zheng Y."/>
            <person name="Lin W."/>
            <person name="Duan Y."/>
            <person name="Cao H."/>
            <person name="Xiong S."/>
            <person name="Wang X."/>
            <person name="Wei L."/>
            <person name="Li C."/>
            <person name="Ma Q."/>
            <person name="Ju M."/>
            <person name="Zhao R."/>
            <person name="Li G."/>
            <person name="Mu C."/>
            <person name="Tian Q."/>
            <person name="Mei H."/>
            <person name="Zhang T."/>
            <person name="Gao T."/>
            <person name="Zhang H."/>
        </authorList>
    </citation>
    <scope>NUCLEOTIDE SEQUENCE</scope>
    <source>
        <strain evidence="2">G02</strain>
    </source>
</reference>
<reference evidence="2" key="1">
    <citation type="submission" date="2020-06" db="EMBL/GenBank/DDBJ databases">
        <authorList>
            <person name="Li T."/>
            <person name="Hu X."/>
            <person name="Zhang T."/>
            <person name="Song X."/>
            <person name="Zhang H."/>
            <person name="Dai N."/>
            <person name="Sheng W."/>
            <person name="Hou X."/>
            <person name="Wei L."/>
        </authorList>
    </citation>
    <scope>NUCLEOTIDE SEQUENCE</scope>
    <source>
        <strain evidence="2">G02</strain>
        <tissue evidence="2">Leaf</tissue>
    </source>
</reference>
<comment type="caution">
    <text evidence="2">The sequence shown here is derived from an EMBL/GenBank/DDBJ whole genome shotgun (WGS) entry which is preliminary data.</text>
</comment>
<evidence type="ECO:0000256" key="1">
    <source>
        <dbReference type="SAM" id="MobiDB-lite"/>
    </source>
</evidence>
<feature type="compositionally biased region" description="Low complexity" evidence="1">
    <location>
        <begin position="42"/>
        <end position="60"/>
    </location>
</feature>
<organism evidence="2">
    <name type="scientific">Sesamum radiatum</name>
    <name type="common">Black benniseed</name>
    <dbReference type="NCBI Taxonomy" id="300843"/>
    <lineage>
        <taxon>Eukaryota</taxon>
        <taxon>Viridiplantae</taxon>
        <taxon>Streptophyta</taxon>
        <taxon>Embryophyta</taxon>
        <taxon>Tracheophyta</taxon>
        <taxon>Spermatophyta</taxon>
        <taxon>Magnoliopsida</taxon>
        <taxon>eudicotyledons</taxon>
        <taxon>Gunneridae</taxon>
        <taxon>Pentapetalae</taxon>
        <taxon>asterids</taxon>
        <taxon>lamiids</taxon>
        <taxon>Lamiales</taxon>
        <taxon>Pedaliaceae</taxon>
        <taxon>Sesamum</taxon>
    </lineage>
</organism>
<protein>
    <submittedName>
        <fullName evidence="2">Uncharacterized protein</fullName>
    </submittedName>
</protein>
<accession>A0AAW2NAP9</accession>
<sequence>MSDPVALCPTKVEGNRSESLELMPELLRYCIQKVINLGRPPQLQSQQQRLPCRQSLSRLPTTLQPAGARTSPRTPLLDS</sequence>
<name>A0AAW2NAP9_SESRA</name>
<feature type="region of interest" description="Disordered" evidence="1">
    <location>
        <begin position="42"/>
        <end position="79"/>
    </location>
</feature>
<evidence type="ECO:0000313" key="2">
    <source>
        <dbReference type="EMBL" id="KAL0340531.1"/>
    </source>
</evidence>
<gene>
    <name evidence="2" type="ORF">Sradi_4569900</name>
</gene>
<dbReference type="AlphaFoldDB" id="A0AAW2NAP9"/>
<proteinExistence type="predicted"/>